<protein>
    <recommendedName>
        <fullName evidence="7">WEB family protein</fullName>
    </recommendedName>
</protein>
<dbReference type="GO" id="GO:0009903">
    <property type="term" value="P:chloroplast avoidance movement"/>
    <property type="evidence" value="ECO:0007669"/>
    <property type="project" value="TreeGrafter"/>
</dbReference>
<evidence type="ECO:0000313" key="6">
    <source>
        <dbReference type="Proteomes" id="UP001165190"/>
    </source>
</evidence>
<feature type="compositionally biased region" description="Basic and acidic residues" evidence="4">
    <location>
        <begin position="371"/>
        <end position="389"/>
    </location>
</feature>
<evidence type="ECO:0000256" key="1">
    <source>
        <dbReference type="ARBA" id="ARBA00005485"/>
    </source>
</evidence>
<feature type="region of interest" description="Disordered" evidence="4">
    <location>
        <begin position="253"/>
        <end position="275"/>
    </location>
</feature>
<name>A0A9W7JGP5_HIBTR</name>
<feature type="region of interest" description="Disordered" evidence="4">
    <location>
        <begin position="363"/>
        <end position="392"/>
    </location>
</feature>
<reference evidence="5" key="1">
    <citation type="submission" date="2023-05" db="EMBL/GenBank/DDBJ databases">
        <title>Genome and transcriptome analyses reveal genes involved in the formation of fine ridges on petal epidermal cells in Hibiscus trionum.</title>
        <authorList>
            <person name="Koshimizu S."/>
            <person name="Masuda S."/>
            <person name="Ishii T."/>
            <person name="Shirasu K."/>
            <person name="Hoshino A."/>
            <person name="Arita M."/>
        </authorList>
    </citation>
    <scope>NUCLEOTIDE SEQUENCE</scope>
    <source>
        <strain evidence="5">Hamamatsu line</strain>
    </source>
</reference>
<comment type="caution">
    <text evidence="5">The sequence shown here is derived from an EMBL/GenBank/DDBJ whole genome shotgun (WGS) entry which is preliminary data.</text>
</comment>
<comment type="similarity">
    <text evidence="1">Belongs to the WEB family.</text>
</comment>
<dbReference type="OrthoDB" id="649232at2759"/>
<dbReference type="EMBL" id="BSYR01000069">
    <property type="protein sequence ID" value="GMJ14328.1"/>
    <property type="molecule type" value="Genomic_DNA"/>
</dbReference>
<feature type="coiled-coil region" evidence="3">
    <location>
        <begin position="89"/>
        <end position="141"/>
    </location>
</feature>
<evidence type="ECO:0000313" key="5">
    <source>
        <dbReference type="EMBL" id="GMJ14328.1"/>
    </source>
</evidence>
<keyword evidence="6" id="KW-1185">Reference proteome</keyword>
<dbReference type="Proteomes" id="UP001165190">
    <property type="component" value="Unassembled WGS sequence"/>
</dbReference>
<evidence type="ECO:0000256" key="2">
    <source>
        <dbReference type="ARBA" id="ARBA00023054"/>
    </source>
</evidence>
<feature type="region of interest" description="Disordered" evidence="4">
    <location>
        <begin position="1"/>
        <end position="24"/>
    </location>
</feature>
<sequence length="480" mass="54122">MAAAAVPQESSMEGVPGTPGVRDMKLESGSEDFKFCTVPGKDPNHGIRRVSCRAEIDTSPPFESVKEAVTRFGGSGPWVPLYKFAEAYNGNEEFDIKKVEEQAAELEKNLIVKELETLDVLEELGATKRIVEDLKRQLKDEALKCMTKTPHLNPNEHMNNNEHATSGSSRPHRRRRPVSSSDSILMESKQAKSNLGETIDDLGVIPRAEPLLEKAAEMRWFAAKKMEEAAMAAEALALFELSALAGTKGLSSNETSSAFSFPVPEPEPEQSPRTPKMVHTMHEFDEANNISEHTILWKLEEASDEIKHCKKALEEALKSVEIANRKQLDAESALRRWINPRHGQQESHNDKQVVYNGTKTNIFHQKHPRSPLKDLMNKQNPKFDDDPKPVSRPTTVSMREMLSKKQVTPQECGVKRANDEGQKVALSQMLDELKQDLRFDPKTEHQKQKQMFTQRRKFGFIHISLPSKQSKKKAQVLNSM</sequence>
<accession>A0A9W7JGP5</accession>
<feature type="region of interest" description="Disordered" evidence="4">
    <location>
        <begin position="149"/>
        <end position="185"/>
    </location>
</feature>
<dbReference type="AlphaFoldDB" id="A0A9W7JGP5"/>
<dbReference type="PANTHER" id="PTHR32054">
    <property type="entry name" value="HEAVY CHAIN, PUTATIVE, EXPRESSED-RELATED-RELATED"/>
    <property type="match status" value="1"/>
</dbReference>
<dbReference type="GO" id="GO:0009904">
    <property type="term" value="P:chloroplast accumulation movement"/>
    <property type="evidence" value="ECO:0007669"/>
    <property type="project" value="TreeGrafter"/>
</dbReference>
<dbReference type="InterPro" id="IPR008545">
    <property type="entry name" value="Web"/>
</dbReference>
<dbReference type="PANTHER" id="PTHR32054:SF48">
    <property type="entry name" value="WEB FAMILY PROTEIN"/>
    <property type="match status" value="1"/>
</dbReference>
<dbReference type="GO" id="GO:0005829">
    <property type="term" value="C:cytosol"/>
    <property type="evidence" value="ECO:0007669"/>
    <property type="project" value="TreeGrafter"/>
</dbReference>
<evidence type="ECO:0000256" key="3">
    <source>
        <dbReference type="SAM" id="Coils"/>
    </source>
</evidence>
<evidence type="ECO:0008006" key="7">
    <source>
        <dbReference type="Google" id="ProtNLM"/>
    </source>
</evidence>
<gene>
    <name evidence="5" type="ORF">HRI_005102000</name>
</gene>
<feature type="coiled-coil region" evidence="3">
    <location>
        <begin position="299"/>
        <end position="326"/>
    </location>
</feature>
<evidence type="ECO:0000256" key="4">
    <source>
        <dbReference type="SAM" id="MobiDB-lite"/>
    </source>
</evidence>
<dbReference type="Pfam" id="PF05701">
    <property type="entry name" value="WEMBL"/>
    <property type="match status" value="1"/>
</dbReference>
<feature type="compositionally biased region" description="Polar residues" evidence="4">
    <location>
        <begin position="150"/>
        <end position="165"/>
    </location>
</feature>
<proteinExistence type="inferred from homology"/>
<keyword evidence="2 3" id="KW-0175">Coiled coil</keyword>
<organism evidence="5 6">
    <name type="scientific">Hibiscus trionum</name>
    <name type="common">Flower of an hour</name>
    <dbReference type="NCBI Taxonomy" id="183268"/>
    <lineage>
        <taxon>Eukaryota</taxon>
        <taxon>Viridiplantae</taxon>
        <taxon>Streptophyta</taxon>
        <taxon>Embryophyta</taxon>
        <taxon>Tracheophyta</taxon>
        <taxon>Spermatophyta</taxon>
        <taxon>Magnoliopsida</taxon>
        <taxon>eudicotyledons</taxon>
        <taxon>Gunneridae</taxon>
        <taxon>Pentapetalae</taxon>
        <taxon>rosids</taxon>
        <taxon>malvids</taxon>
        <taxon>Malvales</taxon>
        <taxon>Malvaceae</taxon>
        <taxon>Malvoideae</taxon>
        <taxon>Hibiscus</taxon>
    </lineage>
</organism>